<protein>
    <submittedName>
        <fullName evidence="1">Uncharacterized protein</fullName>
    </submittedName>
</protein>
<keyword evidence="2" id="KW-1185">Reference proteome</keyword>
<dbReference type="Proteomes" id="UP000821865">
    <property type="component" value="Chromosome 4"/>
</dbReference>
<evidence type="ECO:0000313" key="1">
    <source>
        <dbReference type="EMBL" id="KAH7954061.1"/>
    </source>
</evidence>
<organism evidence="1 2">
    <name type="scientific">Dermacentor silvarum</name>
    <name type="common">Tick</name>
    <dbReference type="NCBI Taxonomy" id="543639"/>
    <lineage>
        <taxon>Eukaryota</taxon>
        <taxon>Metazoa</taxon>
        <taxon>Ecdysozoa</taxon>
        <taxon>Arthropoda</taxon>
        <taxon>Chelicerata</taxon>
        <taxon>Arachnida</taxon>
        <taxon>Acari</taxon>
        <taxon>Parasitiformes</taxon>
        <taxon>Ixodida</taxon>
        <taxon>Ixodoidea</taxon>
        <taxon>Ixodidae</taxon>
        <taxon>Rhipicephalinae</taxon>
        <taxon>Dermacentor</taxon>
    </lineage>
</organism>
<gene>
    <name evidence="1" type="ORF">HPB49_015262</name>
</gene>
<dbReference type="EMBL" id="CM023473">
    <property type="protein sequence ID" value="KAH7954061.1"/>
    <property type="molecule type" value="Genomic_DNA"/>
</dbReference>
<proteinExistence type="predicted"/>
<name>A0ACB8CY74_DERSI</name>
<evidence type="ECO:0000313" key="2">
    <source>
        <dbReference type="Proteomes" id="UP000821865"/>
    </source>
</evidence>
<comment type="caution">
    <text evidence="1">The sequence shown here is derived from an EMBL/GenBank/DDBJ whole genome shotgun (WGS) entry which is preliminary data.</text>
</comment>
<reference evidence="1" key="1">
    <citation type="submission" date="2020-05" db="EMBL/GenBank/DDBJ databases">
        <title>Large-scale comparative analyses of tick genomes elucidate their genetic diversity and vector capacities.</title>
        <authorList>
            <person name="Jia N."/>
            <person name="Wang J."/>
            <person name="Shi W."/>
            <person name="Du L."/>
            <person name="Sun Y."/>
            <person name="Zhan W."/>
            <person name="Jiang J."/>
            <person name="Wang Q."/>
            <person name="Zhang B."/>
            <person name="Ji P."/>
            <person name="Sakyi L.B."/>
            <person name="Cui X."/>
            <person name="Yuan T."/>
            <person name="Jiang B."/>
            <person name="Yang W."/>
            <person name="Lam T.T.-Y."/>
            <person name="Chang Q."/>
            <person name="Ding S."/>
            <person name="Wang X."/>
            <person name="Zhu J."/>
            <person name="Ruan X."/>
            <person name="Zhao L."/>
            <person name="Wei J."/>
            <person name="Que T."/>
            <person name="Du C."/>
            <person name="Cheng J."/>
            <person name="Dai P."/>
            <person name="Han X."/>
            <person name="Huang E."/>
            <person name="Gao Y."/>
            <person name="Liu J."/>
            <person name="Shao H."/>
            <person name="Ye R."/>
            <person name="Li L."/>
            <person name="Wei W."/>
            <person name="Wang X."/>
            <person name="Wang C."/>
            <person name="Yang T."/>
            <person name="Huo Q."/>
            <person name="Li W."/>
            <person name="Guo W."/>
            <person name="Chen H."/>
            <person name="Zhou L."/>
            <person name="Ni X."/>
            <person name="Tian J."/>
            <person name="Zhou Y."/>
            <person name="Sheng Y."/>
            <person name="Liu T."/>
            <person name="Pan Y."/>
            <person name="Xia L."/>
            <person name="Li J."/>
            <person name="Zhao F."/>
            <person name="Cao W."/>
        </authorList>
    </citation>
    <scope>NUCLEOTIDE SEQUENCE</scope>
    <source>
        <strain evidence="1">Dsil-2018</strain>
    </source>
</reference>
<sequence>MNLASFWTVSATALIVVSEAQSAEILYRMDFANGTCNTNLGAIPDGHSFYDDVACVRYVCAASARSIKFIECPKFVVDLTDGACRIASGKLGRYPECCDYPECDHNGHSYDQIHPTPPSIKGSHNRDVKSVIPKHVKRPHRIVKKQKPGK</sequence>
<accession>A0ACB8CY74</accession>